<proteinExistence type="predicted"/>
<protein>
    <recommendedName>
        <fullName evidence="3">Gluconate kinase</fullName>
    </recommendedName>
</protein>
<evidence type="ECO:0000313" key="2">
    <source>
        <dbReference type="Proteomes" id="UP000199529"/>
    </source>
</evidence>
<dbReference type="Gene3D" id="3.40.50.300">
    <property type="entry name" value="P-loop containing nucleotide triphosphate hydrolases"/>
    <property type="match status" value="1"/>
</dbReference>
<dbReference type="InterPro" id="IPR011009">
    <property type="entry name" value="Kinase-like_dom_sf"/>
</dbReference>
<dbReference type="Proteomes" id="UP000199529">
    <property type="component" value="Unassembled WGS sequence"/>
</dbReference>
<dbReference type="AlphaFoldDB" id="A0A1H3TED9"/>
<dbReference type="SUPFAM" id="SSF56112">
    <property type="entry name" value="Protein kinase-like (PK-like)"/>
    <property type="match status" value="1"/>
</dbReference>
<dbReference type="EMBL" id="FNOK01000081">
    <property type="protein sequence ID" value="SDZ48614.1"/>
    <property type="molecule type" value="Genomic_DNA"/>
</dbReference>
<sequence length="496" mass="54377">MSTSHARAGTSPARFVHQDSVGIVQSHCAVVVFIGDHAYKVKKPVDFGFLDFRTVTARERACRRELELNRRLAPDVYLDVAQVLDGNSEPCDWIVVMRRMPSSLRLSKLVAQRADVRADLKQLARLLASFHSTAHRGPDIDAAGEPAALRKRWIDNFAGSEPFVGDVLDRAQFDEVVELTLRYLDGRTPLLEDRVRRGCIVDGHGDLLAEDIFCLPDGPRVLDCLEFDDALRYVDALDDVAFLAMDLERLGDTTLGQIFLDWYQEFSDARGVQSLAHHYLAYRAFVRAKVACLRHAQGVADAAAQARQLTGMTLQHLRDGQVRLVLVGGLPGTGKSTVAGALADRMGAVLLRTDQIRRELPGAVGLAAHAGYGRGLYDSGHVHDTYQEMLDRARTVLEFGESVVLDASWSSADERESARAVARETSVVVTELQCVAPAEIAEPRITARAGDASDATAEIAAAMRWDFAEWPESTRIDTAGREGTAIATAWTAVETS</sequence>
<dbReference type="SUPFAM" id="SSF52540">
    <property type="entry name" value="P-loop containing nucleoside triphosphate hydrolases"/>
    <property type="match status" value="1"/>
</dbReference>
<keyword evidence="2" id="KW-1185">Reference proteome</keyword>
<evidence type="ECO:0000313" key="1">
    <source>
        <dbReference type="EMBL" id="SDZ48614.1"/>
    </source>
</evidence>
<dbReference type="STRING" id="418495.SAMN05216215_108119"/>
<dbReference type="Pfam" id="PF13671">
    <property type="entry name" value="AAA_33"/>
    <property type="match status" value="1"/>
</dbReference>
<dbReference type="OrthoDB" id="9810277at2"/>
<dbReference type="Gene3D" id="3.90.1200.10">
    <property type="match status" value="1"/>
</dbReference>
<gene>
    <name evidence="1" type="ORF">SAMN05216215_108119</name>
</gene>
<organism evidence="1 2">
    <name type="scientific">Saccharopolyspora shandongensis</name>
    <dbReference type="NCBI Taxonomy" id="418495"/>
    <lineage>
        <taxon>Bacteria</taxon>
        <taxon>Bacillati</taxon>
        <taxon>Actinomycetota</taxon>
        <taxon>Actinomycetes</taxon>
        <taxon>Pseudonocardiales</taxon>
        <taxon>Pseudonocardiaceae</taxon>
        <taxon>Saccharopolyspora</taxon>
    </lineage>
</organism>
<dbReference type="InterPro" id="IPR052732">
    <property type="entry name" value="Cell-binding_unc_protein"/>
</dbReference>
<accession>A0A1H3TED9</accession>
<dbReference type="PANTHER" id="PTHR43883">
    <property type="entry name" value="SLR0207 PROTEIN"/>
    <property type="match status" value="1"/>
</dbReference>
<name>A0A1H3TED9_9PSEU</name>
<evidence type="ECO:0008006" key="3">
    <source>
        <dbReference type="Google" id="ProtNLM"/>
    </source>
</evidence>
<dbReference type="RefSeq" id="WP_093277970.1">
    <property type="nucleotide sequence ID" value="NZ_FNOK01000081.1"/>
</dbReference>
<dbReference type="InterPro" id="IPR027417">
    <property type="entry name" value="P-loop_NTPase"/>
</dbReference>
<dbReference type="PANTHER" id="PTHR43883:SF1">
    <property type="entry name" value="GLUCONOKINASE"/>
    <property type="match status" value="1"/>
</dbReference>
<reference evidence="2" key="1">
    <citation type="submission" date="2016-10" db="EMBL/GenBank/DDBJ databases">
        <authorList>
            <person name="Varghese N."/>
            <person name="Submissions S."/>
        </authorList>
    </citation>
    <scope>NUCLEOTIDE SEQUENCE [LARGE SCALE GENOMIC DNA]</scope>
    <source>
        <strain evidence="2">CGMCC 4.3530</strain>
    </source>
</reference>